<evidence type="ECO:0000313" key="1">
    <source>
        <dbReference type="EMBL" id="ATZ22821.1"/>
    </source>
</evidence>
<dbReference type="OrthoDB" id="4050476at2"/>
<dbReference type="SUPFAM" id="SSF56436">
    <property type="entry name" value="C-type lectin-like"/>
    <property type="match status" value="1"/>
</dbReference>
<dbReference type="AlphaFoldDB" id="A0A2K8P7U6"/>
<dbReference type="GeneID" id="49382048"/>
<protein>
    <submittedName>
        <fullName evidence="1">Uncharacterized protein</fullName>
    </submittedName>
</protein>
<dbReference type="InterPro" id="IPR042095">
    <property type="entry name" value="SUMF_sf"/>
</dbReference>
<proteinExistence type="predicted"/>
<dbReference type="Gene3D" id="3.90.1580.10">
    <property type="entry name" value="paralog of FGE (formylglycine-generating enzyme)"/>
    <property type="match status" value="1"/>
</dbReference>
<dbReference type="RefSeq" id="WP_030229749.1">
    <property type="nucleotide sequence ID" value="NZ_CP024985.1"/>
</dbReference>
<name>A0A2K8P7U6_STRLA</name>
<organism evidence="1 2">
    <name type="scientific">Streptomyces lavendulae subsp. lavendulae</name>
    <dbReference type="NCBI Taxonomy" id="58340"/>
    <lineage>
        <taxon>Bacteria</taxon>
        <taxon>Bacillati</taxon>
        <taxon>Actinomycetota</taxon>
        <taxon>Actinomycetes</taxon>
        <taxon>Kitasatosporales</taxon>
        <taxon>Streptomycetaceae</taxon>
        <taxon>Streptomyces</taxon>
    </lineage>
</organism>
<accession>A0A2K8P7U6</accession>
<gene>
    <name evidence="1" type="ORF">SLAV_04570</name>
</gene>
<keyword evidence="2" id="KW-1185">Reference proteome</keyword>
<dbReference type="EMBL" id="CP024985">
    <property type="protein sequence ID" value="ATZ22821.1"/>
    <property type="molecule type" value="Genomic_DNA"/>
</dbReference>
<dbReference type="Proteomes" id="UP000231791">
    <property type="component" value="Chromosome"/>
</dbReference>
<dbReference type="KEGG" id="slx:SLAV_04570"/>
<dbReference type="InterPro" id="IPR016187">
    <property type="entry name" value="CTDL_fold"/>
</dbReference>
<evidence type="ECO:0000313" key="2">
    <source>
        <dbReference type="Proteomes" id="UP000231791"/>
    </source>
</evidence>
<reference evidence="1 2" key="1">
    <citation type="submission" date="2017-11" db="EMBL/GenBank/DDBJ databases">
        <title>Complete genome sequence of Streptomyces lavendulae subsp. lavendulae CCM 3239 (formerly 'Streptomyces aureofaciens CCM 3239'), the producer of the angucycline-type antibiotic auricin.</title>
        <authorList>
            <person name="Busche T."/>
            <person name="Novakova R."/>
            <person name="Al'Dilaimi A."/>
            <person name="Homerova D."/>
            <person name="Feckova L."/>
            <person name="Rezuchova B."/>
            <person name="Mingyar E."/>
            <person name="Csolleiova D."/>
            <person name="Bekeova C."/>
            <person name="Winkler A."/>
            <person name="Sevcikova B."/>
            <person name="Kalinowski J."/>
            <person name="Kormanec J."/>
            <person name="Ruckert C."/>
        </authorList>
    </citation>
    <scope>NUCLEOTIDE SEQUENCE [LARGE SCALE GENOMIC DNA]</scope>
    <source>
        <strain evidence="1 2">CCM 3239</strain>
    </source>
</reference>
<sequence length="266" mass="28624">MMHADLTFERWRSLDLDAARRFAGEAAARVDARVLTVETVEHLGAPLHRVRIVREGMEFALVPGGRVRLGFDPDAWTATPAQEADFAESLAEGYGFGAHDLKGHLVAELSPLRTVELPTVWMAVEAEPAPEPEDGLVAPLAARGLRLPGADEWEHACGAGARTLFRWGDECPLDEAPYGAGGIRNEPNAFGLRIAHDSYSAELSEDRGAVHGGDGGTAVCGGYGNLLGWLPLATAHRNADMAEFVYGPDGEYAWETFSVRPVLTLP</sequence>